<evidence type="ECO:0000313" key="4">
    <source>
        <dbReference type="EMBL" id="MFL8939033.1"/>
    </source>
</evidence>
<feature type="chain" id="PRO_5046167164" evidence="2">
    <location>
        <begin position="24"/>
        <end position="440"/>
    </location>
</feature>
<dbReference type="PROSITE" id="PS51272">
    <property type="entry name" value="SLH"/>
    <property type="match status" value="3"/>
</dbReference>
<feature type="signal peptide" evidence="2">
    <location>
        <begin position="1"/>
        <end position="23"/>
    </location>
</feature>
<evidence type="ECO:0000256" key="1">
    <source>
        <dbReference type="ARBA" id="ARBA00022729"/>
    </source>
</evidence>
<comment type="caution">
    <text evidence="4">The sequence shown here is derived from an EMBL/GenBank/DDBJ whole genome shotgun (WGS) entry which is preliminary data.</text>
</comment>
<dbReference type="InterPro" id="IPR001119">
    <property type="entry name" value="SLH_dom"/>
</dbReference>
<protein>
    <submittedName>
        <fullName evidence="4">S-layer homology domain-containing protein</fullName>
    </submittedName>
</protein>
<evidence type="ECO:0000256" key="2">
    <source>
        <dbReference type="SAM" id="SignalP"/>
    </source>
</evidence>
<keyword evidence="1 2" id="KW-0732">Signal</keyword>
<sequence>MKFIKTIVITAALLLFLTPFAQAAALKDIQEGQSFYKEISYLLNEGIISGYIDGTFKPGEKVTRAAAAAMIGRSLGFEGVQRESSFNDVAKESFASGYIEEAVEKNIIKGYTDGTFRPNDIVTRGQMAIFISRAFQLKETKDIQFFDVSKSMAAYPSIGKILSAGITNGYSDWTFRPNKELTRAEFSAFLARGLNEEFKVTLPVIEPINVDYKISGGEIEANHHNGKLFVLKPSQQIHLNKLNNETDRVLIDSSVLKFEDQNTISAVKPGVGYITIIPRGYSWEKAYTYEVLVGEREDVTKSVINSHFIELANDGYLNGCEFSVDQVRTENVTQYFSTTPKWSGYYEGGYGRSYNGCIYFGSDSSPESPIGAIVMEGSKINKIPGQIKQVIGKPDYEGYSEMDGLWTMYYRLKNGYELFFSFKDPSSKLMNVLYKDKSLD</sequence>
<proteinExistence type="predicted"/>
<gene>
    <name evidence="4" type="ORF">ACKA06_19800</name>
</gene>
<dbReference type="RefSeq" id="WP_411160460.1">
    <property type="nucleotide sequence ID" value="NZ_JBJOSA010000028.1"/>
</dbReference>
<reference evidence="4 5" key="1">
    <citation type="submission" date="2024-12" db="EMBL/GenBank/DDBJ databases">
        <authorList>
            <person name="Li X."/>
            <person name="Zhang D."/>
        </authorList>
    </citation>
    <scope>NUCLEOTIDE SEQUENCE [LARGE SCALE GENOMIC DNA]</scope>
    <source>
        <strain evidence="4 5">JCM19602</strain>
    </source>
</reference>
<dbReference type="PANTHER" id="PTHR43308">
    <property type="entry name" value="OUTER MEMBRANE PROTEIN ALPHA-RELATED"/>
    <property type="match status" value="1"/>
</dbReference>
<dbReference type="Pfam" id="PF00395">
    <property type="entry name" value="SLH"/>
    <property type="match status" value="3"/>
</dbReference>
<dbReference type="EMBL" id="JBJOSA010000028">
    <property type="protein sequence ID" value="MFL8939033.1"/>
    <property type="molecule type" value="Genomic_DNA"/>
</dbReference>
<evidence type="ECO:0000313" key="5">
    <source>
        <dbReference type="Proteomes" id="UP001628668"/>
    </source>
</evidence>
<evidence type="ECO:0000259" key="3">
    <source>
        <dbReference type="PROSITE" id="PS51272"/>
    </source>
</evidence>
<organism evidence="4 5">
    <name type="scientific">Rossellomorea oryzaecorticis</name>
    <dbReference type="NCBI Taxonomy" id="1396505"/>
    <lineage>
        <taxon>Bacteria</taxon>
        <taxon>Bacillati</taxon>
        <taxon>Bacillota</taxon>
        <taxon>Bacilli</taxon>
        <taxon>Bacillales</taxon>
        <taxon>Bacillaceae</taxon>
        <taxon>Rossellomorea</taxon>
    </lineage>
</organism>
<feature type="domain" description="SLH" evidence="3">
    <location>
        <begin position="82"/>
        <end position="145"/>
    </location>
</feature>
<dbReference type="Proteomes" id="UP001628668">
    <property type="component" value="Unassembled WGS sequence"/>
</dbReference>
<dbReference type="PANTHER" id="PTHR43308:SF5">
    <property type="entry name" value="S-LAYER PROTEIN _ PEPTIDOGLYCAN ENDO-BETA-N-ACETYLGLUCOSAMINIDASE"/>
    <property type="match status" value="1"/>
</dbReference>
<name>A0ABW8VWR6_9BACI</name>
<feature type="domain" description="SLH" evidence="3">
    <location>
        <begin position="22"/>
        <end position="81"/>
    </location>
</feature>
<dbReference type="InterPro" id="IPR051465">
    <property type="entry name" value="Cell_Envelope_Struct_Comp"/>
</dbReference>
<accession>A0ABW8VWR6</accession>
<feature type="domain" description="SLH" evidence="3">
    <location>
        <begin position="146"/>
        <end position="204"/>
    </location>
</feature>
<keyword evidence="5" id="KW-1185">Reference proteome</keyword>